<dbReference type="InterPro" id="IPR001909">
    <property type="entry name" value="KRAB"/>
</dbReference>
<proteinExistence type="predicted"/>
<dbReference type="Gene3D" id="6.10.140.140">
    <property type="match status" value="1"/>
</dbReference>
<protein>
    <submittedName>
        <fullName evidence="4">ZNF732 isoform 2</fullName>
    </submittedName>
</protein>
<dbReference type="Pfam" id="PF01352">
    <property type="entry name" value="KRAB"/>
    <property type="match status" value="1"/>
</dbReference>
<sequence>MELLTFRDVAVEFSPEEWKCLDPAQQNLYRDVMLENYRNLVSLGVAISNPDLVIYLEQRKEPYKMKIHETVAKHPDRSPFKFTGRASVHFITYEGLHDLTAGPLHLET</sequence>
<dbReference type="GO" id="GO:0006355">
    <property type="term" value="P:regulation of DNA-templated transcription"/>
    <property type="evidence" value="ECO:0007669"/>
    <property type="project" value="InterPro"/>
</dbReference>
<dbReference type="InterPro" id="IPR036051">
    <property type="entry name" value="KRAB_dom_sf"/>
</dbReference>
<name>A0A2J8SSJ6_PONAB</name>
<dbReference type="AlphaFoldDB" id="A0A2J8SSJ6"/>
<feature type="domain" description="KRAB" evidence="3">
    <location>
        <begin position="4"/>
        <end position="75"/>
    </location>
</feature>
<dbReference type="SUPFAM" id="SSF109640">
    <property type="entry name" value="KRAB domain (Kruppel-associated box)"/>
    <property type="match status" value="1"/>
</dbReference>
<dbReference type="EMBL" id="NDHI03003552">
    <property type="protein sequence ID" value="PNJ23725.1"/>
    <property type="molecule type" value="Genomic_DNA"/>
</dbReference>
<reference evidence="4" key="1">
    <citation type="submission" date="2017-12" db="EMBL/GenBank/DDBJ databases">
        <title>High-resolution comparative analysis of great ape genomes.</title>
        <authorList>
            <person name="Pollen A."/>
            <person name="Hastie A."/>
            <person name="Hormozdiari F."/>
            <person name="Dougherty M."/>
            <person name="Liu R."/>
            <person name="Chaisson M."/>
            <person name="Hoppe E."/>
            <person name="Hill C."/>
            <person name="Pang A."/>
            <person name="Hillier L."/>
            <person name="Baker C."/>
            <person name="Armstrong J."/>
            <person name="Shendure J."/>
            <person name="Paten B."/>
            <person name="Wilson R."/>
            <person name="Chao H."/>
            <person name="Schneider V."/>
            <person name="Ventura M."/>
            <person name="Kronenberg Z."/>
            <person name="Murali S."/>
            <person name="Gordon D."/>
            <person name="Cantsilieris S."/>
            <person name="Munson K."/>
            <person name="Nelson B."/>
            <person name="Raja A."/>
            <person name="Underwood J."/>
            <person name="Diekhans M."/>
            <person name="Fiddes I."/>
            <person name="Haussler D."/>
            <person name="Eichler E."/>
        </authorList>
    </citation>
    <scope>NUCLEOTIDE SEQUENCE [LARGE SCALE GENOMIC DNA]</scope>
    <source>
        <strain evidence="4">Susie</strain>
    </source>
</reference>
<comment type="caution">
    <text evidence="4">The sequence shown here is derived from an EMBL/GenBank/DDBJ whole genome shotgun (WGS) entry which is preliminary data.</text>
</comment>
<organism evidence="4">
    <name type="scientific">Pongo abelii</name>
    <name type="common">Sumatran orangutan</name>
    <name type="synonym">Pongo pygmaeus abelii</name>
    <dbReference type="NCBI Taxonomy" id="9601"/>
    <lineage>
        <taxon>Eukaryota</taxon>
        <taxon>Metazoa</taxon>
        <taxon>Chordata</taxon>
        <taxon>Craniata</taxon>
        <taxon>Vertebrata</taxon>
        <taxon>Euteleostomi</taxon>
        <taxon>Mammalia</taxon>
        <taxon>Eutheria</taxon>
        <taxon>Euarchontoglires</taxon>
        <taxon>Primates</taxon>
        <taxon>Haplorrhini</taxon>
        <taxon>Catarrhini</taxon>
        <taxon>Hominidae</taxon>
        <taxon>Pongo</taxon>
    </lineage>
</organism>
<comment type="subcellular location">
    <subcellularLocation>
        <location evidence="1">Nucleus</location>
    </subcellularLocation>
</comment>
<gene>
    <name evidence="4" type="ORF">CR201_G0040938</name>
</gene>
<dbReference type="SMART" id="SM00349">
    <property type="entry name" value="KRAB"/>
    <property type="match status" value="1"/>
</dbReference>
<keyword evidence="2" id="KW-0539">Nucleus</keyword>
<dbReference type="CDD" id="cd07765">
    <property type="entry name" value="KRAB_A-box"/>
    <property type="match status" value="1"/>
</dbReference>
<dbReference type="InterPro" id="IPR050169">
    <property type="entry name" value="Krueppel_C2H2_ZnF"/>
</dbReference>
<dbReference type="PROSITE" id="PS50805">
    <property type="entry name" value="KRAB"/>
    <property type="match status" value="1"/>
</dbReference>
<evidence type="ECO:0000259" key="3">
    <source>
        <dbReference type="PROSITE" id="PS50805"/>
    </source>
</evidence>
<evidence type="ECO:0000256" key="1">
    <source>
        <dbReference type="ARBA" id="ARBA00004123"/>
    </source>
</evidence>
<evidence type="ECO:0000256" key="2">
    <source>
        <dbReference type="ARBA" id="ARBA00023242"/>
    </source>
</evidence>
<dbReference type="PANTHER" id="PTHR23232:SF158">
    <property type="entry name" value="KRAB DOMAIN-CONTAINING PROTEIN 5"/>
    <property type="match status" value="1"/>
</dbReference>
<dbReference type="PANTHER" id="PTHR23232">
    <property type="entry name" value="KRAB DOMAIN C2H2 ZINC FINGER"/>
    <property type="match status" value="1"/>
</dbReference>
<evidence type="ECO:0000313" key="4">
    <source>
        <dbReference type="EMBL" id="PNJ23725.1"/>
    </source>
</evidence>
<accession>A0A2J8SSJ6</accession>